<dbReference type="RefSeq" id="WP_237929559.1">
    <property type="nucleotide sequence ID" value="NZ_CAJKGD010000025.1"/>
</dbReference>
<organism evidence="1 2">
    <name type="scientific">Amedibacillus dolichus</name>
    <dbReference type="NCBI Taxonomy" id="31971"/>
    <lineage>
        <taxon>Bacteria</taxon>
        <taxon>Bacillati</taxon>
        <taxon>Bacillota</taxon>
        <taxon>Erysipelotrichia</taxon>
        <taxon>Erysipelotrichales</taxon>
        <taxon>Erysipelotrichaceae</taxon>
        <taxon>Amedibacillus</taxon>
    </lineage>
</organism>
<evidence type="ECO:0000313" key="2">
    <source>
        <dbReference type="Proteomes" id="UP000753219"/>
    </source>
</evidence>
<comment type="caution">
    <text evidence="1">The sequence shown here is derived from an EMBL/GenBank/DDBJ whole genome shotgun (WGS) entry which is preliminary data.</text>
</comment>
<evidence type="ECO:0000313" key="1">
    <source>
        <dbReference type="EMBL" id="MBS4883976.1"/>
    </source>
</evidence>
<accession>A0A942ZWP1</accession>
<protein>
    <submittedName>
        <fullName evidence="1">Uncharacterized protein</fullName>
    </submittedName>
</protein>
<dbReference type="Proteomes" id="UP000753219">
    <property type="component" value="Unassembled WGS sequence"/>
</dbReference>
<proteinExistence type="predicted"/>
<sequence>MKKLLILFLIGISSFVCLKMNIVEAQAKEQVRQMSHDIRKDIKEWRYKVIDKKVYKRLFNVTKNRWETDWILVK</sequence>
<dbReference type="AlphaFoldDB" id="A0A942ZWP1"/>
<gene>
    <name evidence="1" type="ORF">KHZ85_04345</name>
</gene>
<name>A0A942ZWP1_9FIRM</name>
<dbReference type="EMBL" id="JAGZMZ010000008">
    <property type="protein sequence ID" value="MBS4883976.1"/>
    <property type="molecule type" value="Genomic_DNA"/>
</dbReference>
<reference evidence="1" key="1">
    <citation type="submission" date="2021-02" db="EMBL/GenBank/DDBJ databases">
        <title>Infant gut strain persistence is associated with maternal origin, phylogeny, and functional potential including surface adhesion and iron acquisition.</title>
        <authorList>
            <person name="Lou Y.C."/>
        </authorList>
    </citation>
    <scope>NUCLEOTIDE SEQUENCE</scope>
    <source>
        <strain evidence="1">L3_108_103G1_dasL3_108_103G1_concoct_2</strain>
    </source>
</reference>